<dbReference type="Gene3D" id="3.80.10.10">
    <property type="entry name" value="Ribonuclease Inhibitor"/>
    <property type="match status" value="1"/>
</dbReference>
<dbReference type="PANTHER" id="PTHR48051:SF39">
    <property type="entry name" value="P53-INDUCED DEATH DOMAIN PROTEIN 1"/>
    <property type="match status" value="1"/>
</dbReference>
<dbReference type="AlphaFoldDB" id="Q8F854"/>
<keyword evidence="1" id="KW-0433">Leucine-rich repeat</keyword>
<keyword evidence="2" id="KW-0677">Repeat</keyword>
<reference evidence="3 4" key="1">
    <citation type="journal article" date="2003" name="Nature">
        <title>Unique physiological and pathogenic features of Leptospira interrogans revealed by whole-genome sequencing.</title>
        <authorList>
            <person name="Ren S.X."/>
            <person name="Fu G."/>
            <person name="Jiang X.G."/>
            <person name="Zeng R."/>
            <person name="Miao Y.G."/>
            <person name="Xu H."/>
            <person name="Zhang Y.X."/>
            <person name="Xiong H."/>
            <person name="Lu G."/>
            <person name="Lu L.F."/>
            <person name="Jiang H.Q."/>
            <person name="Jia J."/>
            <person name="Tu Y.F."/>
            <person name="Jiang J.X."/>
            <person name="Gu W.Y."/>
            <person name="Zhang Y.Q."/>
            <person name="Cai Z."/>
            <person name="Sheng H.H."/>
            <person name="Yin H.F."/>
            <person name="Zhang Y."/>
            <person name="Zhu G.F."/>
            <person name="Wan M."/>
            <person name="Huang H.L."/>
            <person name="Qian Z."/>
            <person name="Wang S.Y."/>
            <person name="Ma W."/>
            <person name="Yao Z.J."/>
            <person name="Shen Y."/>
            <person name="Qiang B.Q."/>
            <person name="Xia Q.C."/>
            <person name="Guo X.K."/>
            <person name="Danchin A."/>
            <person name="Saint Girons I."/>
            <person name="Somerville R.L."/>
            <person name="Wen Y.M."/>
            <person name="Shi M.H."/>
            <person name="Chen Z."/>
            <person name="Xu J.G."/>
            <person name="Zhao G.P."/>
        </authorList>
    </citation>
    <scope>NUCLEOTIDE SEQUENCE [LARGE SCALE GENOMIC DNA]</scope>
    <source>
        <strain evidence="3 4">56601</strain>
    </source>
</reference>
<dbReference type="KEGG" id="lil:LA_0705"/>
<protein>
    <submittedName>
        <fullName evidence="3">Cytoplasmic membrane protein</fullName>
    </submittedName>
</protein>
<dbReference type="PANTHER" id="PTHR48051">
    <property type="match status" value="1"/>
</dbReference>
<accession>Q8F854</accession>
<proteinExistence type="predicted"/>
<gene>
    <name evidence="3" type="ordered locus">LA_0705</name>
</gene>
<dbReference type="InterPro" id="IPR050216">
    <property type="entry name" value="LRR_domain-containing"/>
</dbReference>
<dbReference type="STRING" id="189518.LA_0705"/>
<dbReference type="Proteomes" id="UP000001408">
    <property type="component" value="Chromosome I"/>
</dbReference>
<dbReference type="SUPFAM" id="SSF52047">
    <property type="entry name" value="RNI-like"/>
    <property type="match status" value="1"/>
</dbReference>
<dbReference type="RefSeq" id="WP_000169589.1">
    <property type="nucleotide sequence ID" value="NC_004342.2"/>
</dbReference>
<dbReference type="PaxDb" id="189518-LA_0705"/>
<dbReference type="EMBL" id="AE010300">
    <property type="protein sequence ID" value="AAN47904.2"/>
    <property type="molecule type" value="Genomic_DNA"/>
</dbReference>
<evidence type="ECO:0000256" key="1">
    <source>
        <dbReference type="ARBA" id="ARBA00022614"/>
    </source>
</evidence>
<evidence type="ECO:0000313" key="4">
    <source>
        <dbReference type="Proteomes" id="UP000001408"/>
    </source>
</evidence>
<dbReference type="InterPro" id="IPR001611">
    <property type="entry name" value="Leu-rich_rpt"/>
</dbReference>
<dbReference type="InterPro" id="IPR003591">
    <property type="entry name" value="Leu-rich_rpt_typical-subtyp"/>
</dbReference>
<dbReference type="PATRIC" id="fig|189518.3.peg.708"/>
<keyword evidence="4" id="KW-1185">Reference proteome</keyword>
<dbReference type="HOGENOM" id="CLU_1872873_0_0_12"/>
<evidence type="ECO:0000313" key="3">
    <source>
        <dbReference type="EMBL" id="AAN47904.2"/>
    </source>
</evidence>
<evidence type="ECO:0000256" key="2">
    <source>
        <dbReference type="ARBA" id="ARBA00022737"/>
    </source>
</evidence>
<dbReference type="EnsemblBacteria" id="AAN47904">
    <property type="protein sequence ID" value="AAN47904"/>
    <property type="gene ID" value="LA_0705"/>
</dbReference>
<dbReference type="OrthoDB" id="330733at2"/>
<dbReference type="PROSITE" id="PS51450">
    <property type="entry name" value="LRR"/>
    <property type="match status" value="2"/>
</dbReference>
<sequence length="136" mass="15656">MTKTYHNLQDALDNPLDVLILEMSMNTRISMGLHELESLPRVIGLFQNLEKLNLDGNQLTSLPKEIGQLQNLFELNLQDNKLKTLPKEIEQLQNLQVLRLYSNSFSLKEKQKIQELLPNCEIDFESEGKSESSLTE</sequence>
<dbReference type="InterPro" id="IPR032675">
    <property type="entry name" value="LRR_dom_sf"/>
</dbReference>
<organism evidence="3 4">
    <name type="scientific">Leptospira interrogans serogroup Icterohaemorrhagiae serovar Lai (strain 56601)</name>
    <dbReference type="NCBI Taxonomy" id="189518"/>
    <lineage>
        <taxon>Bacteria</taxon>
        <taxon>Pseudomonadati</taxon>
        <taxon>Spirochaetota</taxon>
        <taxon>Spirochaetia</taxon>
        <taxon>Leptospirales</taxon>
        <taxon>Leptospiraceae</taxon>
        <taxon>Leptospira</taxon>
    </lineage>
</organism>
<name>Q8F854_LEPIN</name>
<dbReference type="InParanoid" id="Q8F854"/>
<dbReference type="Pfam" id="PF13855">
    <property type="entry name" value="LRR_8"/>
    <property type="match status" value="1"/>
</dbReference>
<dbReference type="SMART" id="SM00369">
    <property type="entry name" value="LRR_TYP"/>
    <property type="match status" value="2"/>
</dbReference>